<dbReference type="AlphaFoldDB" id="A0A382GV64"/>
<protein>
    <submittedName>
        <fullName evidence="1">Uncharacterized protein</fullName>
    </submittedName>
</protein>
<name>A0A382GV64_9ZZZZ</name>
<proteinExistence type="predicted"/>
<gene>
    <name evidence="1" type="ORF">METZ01_LOCUS230915</name>
</gene>
<accession>A0A382GV64</accession>
<reference evidence="1" key="1">
    <citation type="submission" date="2018-05" db="EMBL/GenBank/DDBJ databases">
        <authorList>
            <person name="Lanie J.A."/>
            <person name="Ng W.-L."/>
            <person name="Kazmierczak K.M."/>
            <person name="Andrzejewski T.M."/>
            <person name="Davidsen T.M."/>
            <person name="Wayne K.J."/>
            <person name="Tettelin H."/>
            <person name="Glass J.I."/>
            <person name="Rusch D."/>
            <person name="Podicherti R."/>
            <person name="Tsui H.-C.T."/>
            <person name="Winkler M.E."/>
        </authorList>
    </citation>
    <scope>NUCLEOTIDE SEQUENCE</scope>
</reference>
<sequence length="147" mass="17063">MSYNKQIINICRLAIIFSLTCIGSIIAQELATTKDGKLIVLFKDSTWKYMDMETWLNLKENNEKIIRENEQNMDSILSDIWNASIKYRSDTGEWPLTIGDLEYAGYLFLQREITDSWIFKIDIHNNKITAVNKDTAQKVVQSVEFGE</sequence>
<organism evidence="1">
    <name type="scientific">marine metagenome</name>
    <dbReference type="NCBI Taxonomy" id="408172"/>
    <lineage>
        <taxon>unclassified sequences</taxon>
        <taxon>metagenomes</taxon>
        <taxon>ecological metagenomes</taxon>
    </lineage>
</organism>
<evidence type="ECO:0000313" key="1">
    <source>
        <dbReference type="EMBL" id="SVB78061.1"/>
    </source>
</evidence>
<dbReference type="EMBL" id="UINC01057181">
    <property type="protein sequence ID" value="SVB78061.1"/>
    <property type="molecule type" value="Genomic_DNA"/>
</dbReference>